<evidence type="ECO:0000256" key="1">
    <source>
        <dbReference type="ARBA" id="ARBA00009841"/>
    </source>
</evidence>
<dbReference type="InterPro" id="IPR029026">
    <property type="entry name" value="tRNA_m1G_MTases_N"/>
</dbReference>
<dbReference type="InterPro" id="IPR012340">
    <property type="entry name" value="NA-bd_OB-fold"/>
</dbReference>
<comment type="similarity">
    <text evidence="1">Belongs to the class IV-like SAM-binding methyltransferase superfamily.</text>
</comment>
<dbReference type="PANTHER" id="PTHR12150">
    <property type="entry name" value="CLASS IV SAM-BINDING METHYLTRANSFERASE-RELATED"/>
    <property type="match status" value="1"/>
</dbReference>
<proteinExistence type="inferred from homology"/>
<dbReference type="STRING" id="2018661.A0A2A2LPB2"/>
<dbReference type="OrthoDB" id="361029at2759"/>
<gene>
    <name evidence="2" type="ORF">WR25_20313</name>
</gene>
<reference evidence="2 3" key="1">
    <citation type="journal article" date="2017" name="Curr. Biol.">
        <title>Genome architecture and evolution of a unichromosomal asexual nematode.</title>
        <authorList>
            <person name="Fradin H."/>
            <person name="Zegar C."/>
            <person name="Gutwein M."/>
            <person name="Lucas J."/>
            <person name="Kovtun M."/>
            <person name="Corcoran D."/>
            <person name="Baugh L.R."/>
            <person name="Kiontke K."/>
            <person name="Gunsalus K."/>
            <person name="Fitch D.H."/>
            <person name="Piano F."/>
        </authorList>
    </citation>
    <scope>NUCLEOTIDE SEQUENCE [LARGE SCALE GENOMIC DNA]</scope>
    <source>
        <strain evidence="2">PF1309</strain>
    </source>
</reference>
<evidence type="ECO:0000313" key="3">
    <source>
        <dbReference type="Proteomes" id="UP000218231"/>
    </source>
</evidence>
<keyword evidence="3" id="KW-1185">Reference proteome</keyword>
<dbReference type="CDD" id="cd18086">
    <property type="entry name" value="HsC9orf114-like"/>
    <property type="match status" value="1"/>
</dbReference>
<dbReference type="InterPro" id="IPR029028">
    <property type="entry name" value="Alpha/beta_knot_MTases"/>
</dbReference>
<dbReference type="Proteomes" id="UP000218231">
    <property type="component" value="Unassembled WGS sequence"/>
</dbReference>
<accession>A0A2A2LPB2</accession>
<comment type="caution">
    <text evidence="2">The sequence shown here is derived from an EMBL/GenBank/DDBJ whole genome shotgun (WGS) entry which is preliminary data.</text>
</comment>
<dbReference type="Gene3D" id="3.40.1280.10">
    <property type="match status" value="1"/>
</dbReference>
<dbReference type="AlphaFoldDB" id="A0A2A2LPB2"/>
<dbReference type="Pfam" id="PF02598">
    <property type="entry name" value="Methyltrn_RNA_3"/>
    <property type="match status" value="1"/>
</dbReference>
<dbReference type="EMBL" id="LIAE01006535">
    <property type="protein sequence ID" value="PAV88064.1"/>
    <property type="molecule type" value="Genomic_DNA"/>
</dbReference>
<dbReference type="PANTHER" id="PTHR12150:SF13">
    <property type="entry name" value="METHYLTRANSFERASE C9ORF114-RELATED"/>
    <property type="match status" value="1"/>
</dbReference>
<organism evidence="2 3">
    <name type="scientific">Diploscapter pachys</name>
    <dbReference type="NCBI Taxonomy" id="2018661"/>
    <lineage>
        <taxon>Eukaryota</taxon>
        <taxon>Metazoa</taxon>
        <taxon>Ecdysozoa</taxon>
        <taxon>Nematoda</taxon>
        <taxon>Chromadorea</taxon>
        <taxon>Rhabditida</taxon>
        <taxon>Rhabditina</taxon>
        <taxon>Rhabditomorpha</taxon>
        <taxon>Rhabditoidea</taxon>
        <taxon>Rhabditidae</taxon>
        <taxon>Diploscapter</taxon>
    </lineage>
</organism>
<dbReference type="InterPro" id="IPR003750">
    <property type="entry name" value="Put_MeTrfase-C9orf114-like"/>
</dbReference>
<dbReference type="Gene3D" id="2.40.50.140">
    <property type="entry name" value="Nucleic acid-binding proteins"/>
    <property type="match status" value="1"/>
</dbReference>
<name>A0A2A2LPB2_9BILA</name>
<evidence type="ECO:0000313" key="2">
    <source>
        <dbReference type="EMBL" id="PAV88064.1"/>
    </source>
</evidence>
<protein>
    <submittedName>
        <fullName evidence="2">Uncharacterized protein</fullName>
    </submittedName>
</protein>
<sequence>MSLNSDRAFLVLICTKAAFSKSWSVRYVKSGSTLWPNSNSNRLISRIRKVETEIEGGPEGKDTGHFEDMKIFPRLVGQADNNPVQAIISALSVHNFGGTRILPYLASPMANSIPSSRAITRPGFEVTAIKSKFSGEIPESRTTWSNKIGRMPPGKWTKFDERSLKKHVLKATKTQKTDWKKIRKGKAEKNEKKLLKLKEKFEQKIKQEVEPAPPDLSRPYSVSIAVPGSFLNNAQCPELRTYVCGEIARAATLFCVNEIVIYDETCKMTDDSINSYWSGRWNADVFPSPSNYEGCFHLARILEYLECPSYLRKHLYPVQRVLKHVGLLHPLDANHHLKSDDFSLDFREGVILNKPVQEGKGPICNIGLDKDFQLDTETPLPAGTRITVHIRNLNDAQKRYRGTLSSPAEVQKRTGIYWGYTIRLAKSLEHAIDRQKYDVIVGVQEENSKPIRKFETCILNRPKILLVFGGVDSLNAAIERDEGMEAKSAEEVFDQIVFGLETKGARHVRTEESVLMTLSQMVSRLEQLAE</sequence>
<dbReference type="SUPFAM" id="SSF50249">
    <property type="entry name" value="Nucleic acid-binding proteins"/>
    <property type="match status" value="1"/>
</dbReference>
<dbReference type="SUPFAM" id="SSF75217">
    <property type="entry name" value="alpha/beta knot"/>
    <property type="match status" value="1"/>
</dbReference>